<name>A0A914B4V1_PATMI</name>
<accession>A0A914B4V1</accession>
<dbReference type="CTD" id="79892"/>
<dbReference type="PANTHER" id="PTHR13489:SF0">
    <property type="entry name" value="MINI-CHROMOSOME MAINTENANCE COMPLEX-BINDING PROTEIN"/>
    <property type="match status" value="1"/>
</dbReference>
<feature type="region of interest" description="Disordered" evidence="5">
    <location>
        <begin position="219"/>
        <end position="272"/>
    </location>
</feature>
<dbReference type="Proteomes" id="UP000887568">
    <property type="component" value="Unplaced"/>
</dbReference>
<feature type="compositionally biased region" description="Polar residues" evidence="5">
    <location>
        <begin position="221"/>
        <end position="234"/>
    </location>
</feature>
<dbReference type="PANTHER" id="PTHR13489">
    <property type="entry name" value="MINI-CHROMOSOME MAINTENANCE COMPLEX-BINDING PROTEIN"/>
    <property type="match status" value="1"/>
</dbReference>
<dbReference type="OrthoDB" id="329666at2759"/>
<dbReference type="InterPro" id="IPR019140">
    <property type="entry name" value="MCM_complex-bd"/>
</dbReference>
<dbReference type="EnsemblMetazoa" id="XM_038215041.1">
    <property type="protein sequence ID" value="XP_038070969.1"/>
    <property type="gene ID" value="LOC119739909"/>
</dbReference>
<evidence type="ECO:0000256" key="5">
    <source>
        <dbReference type="SAM" id="MobiDB-lite"/>
    </source>
</evidence>
<dbReference type="OMA" id="EEHTEMI"/>
<dbReference type="GO" id="GO:0005634">
    <property type="term" value="C:nucleus"/>
    <property type="evidence" value="ECO:0007669"/>
    <property type="project" value="UniProtKB-SubCell"/>
</dbReference>
<evidence type="ECO:0000256" key="1">
    <source>
        <dbReference type="ARBA" id="ARBA00004123"/>
    </source>
</evidence>
<dbReference type="Pfam" id="PF09739">
    <property type="entry name" value="MCM_bind"/>
    <property type="match status" value="1"/>
</dbReference>
<organism evidence="6 7">
    <name type="scientific">Patiria miniata</name>
    <name type="common">Bat star</name>
    <name type="synonym">Asterina miniata</name>
    <dbReference type="NCBI Taxonomy" id="46514"/>
    <lineage>
        <taxon>Eukaryota</taxon>
        <taxon>Metazoa</taxon>
        <taxon>Echinodermata</taxon>
        <taxon>Eleutherozoa</taxon>
        <taxon>Asterozoa</taxon>
        <taxon>Asteroidea</taxon>
        <taxon>Valvatacea</taxon>
        <taxon>Valvatida</taxon>
        <taxon>Asterinidae</taxon>
        <taxon>Patiria</taxon>
    </lineage>
</organism>
<dbReference type="GO" id="GO:0006261">
    <property type="term" value="P:DNA-templated DNA replication"/>
    <property type="evidence" value="ECO:0007669"/>
    <property type="project" value="TreeGrafter"/>
</dbReference>
<proteinExistence type="inferred from homology"/>
<dbReference type="GO" id="GO:0003682">
    <property type="term" value="F:chromatin binding"/>
    <property type="evidence" value="ECO:0007669"/>
    <property type="project" value="TreeGrafter"/>
</dbReference>
<dbReference type="RefSeq" id="XP_038070969.1">
    <property type="nucleotide sequence ID" value="XM_038215041.1"/>
</dbReference>
<comment type="subcellular location">
    <subcellularLocation>
        <location evidence="1">Nucleus</location>
    </subcellularLocation>
</comment>
<evidence type="ECO:0000313" key="7">
    <source>
        <dbReference type="Proteomes" id="UP000887568"/>
    </source>
</evidence>
<dbReference type="GeneID" id="119739909"/>
<keyword evidence="4" id="KW-0539">Nucleus</keyword>
<evidence type="ECO:0000256" key="4">
    <source>
        <dbReference type="ARBA" id="ARBA00023242"/>
    </source>
</evidence>
<protein>
    <recommendedName>
        <fullName evidence="3">Mini-chromosome maintenance complex-binding protein</fullName>
    </recommendedName>
</protein>
<evidence type="ECO:0000256" key="2">
    <source>
        <dbReference type="ARBA" id="ARBA00007925"/>
    </source>
</evidence>
<reference evidence="6" key="1">
    <citation type="submission" date="2022-11" db="UniProtKB">
        <authorList>
            <consortium name="EnsemblMetazoa"/>
        </authorList>
    </citation>
    <scope>IDENTIFICATION</scope>
</reference>
<comment type="similarity">
    <text evidence="2">Belongs to the MCMBP family.</text>
</comment>
<evidence type="ECO:0000313" key="6">
    <source>
        <dbReference type="EnsemblMetazoa" id="XP_038070969.1"/>
    </source>
</evidence>
<dbReference type="AlphaFoldDB" id="A0A914B4V1"/>
<sequence>MPSVCRSSLSSRAIFALFKFVGAAEKYNRSASSFALFALVLKGKEDIFTMPGVEDWLNRPLDIVQGLFDINNKKCSEKVTEYFSKKLEDKDSLEWVPSLNHTSLHLLKPNTVVRFRCMIQDMYDPEFYLGAYEVVDKSSGQVTMKSGMFQDLAECSQNQRLNLESSKNVTLDRQTFYCVPVPAETEWVKQAFTEHSCCQTSDPSTSQSSRVKRALEVDDLTPSTSQLPVPSQTGDHGADVSMETTDGNQSEKRSRMSEVTSQRSTTSVDLNFPLSGEKGPACMVKVYDNFESFRLNDVIEFIGVLSVDPELANVPACNHNGGTSSAIDGADLMEGIEEQAAHSPPPSLVPRLHAIVSHKLQHINPLLPVSLESDEGKTFVQGMMGDLGSVRDQLRCLLQQLLLGDALAADYLLLNLVSSVYARRDVIALGKFTLNLIGCQESGFSQTLQGLLSQLVTKSHLLPLSLENMNSLRLTPKKDYTANRLRSGVLQLSDRTHVLLDETALQPGQLDANGVRNLAAIGNAISWQKVDYDFEFHKTEFKTNLVFLVVSEGKSMLPSDSQIPIQPKVLPMSDAGIQTGIQRMISSGSVNLNRIRTYLGVIPFIQYNLSEEMSKIVEQDFVDARKADPSQMTQEDFHSLLVVARLLSVSIGQTSLTREVWERTKRMEQERKLRLKNTASTR</sequence>
<keyword evidence="7" id="KW-1185">Reference proteome</keyword>
<feature type="compositionally biased region" description="Polar residues" evidence="5">
    <location>
        <begin position="257"/>
        <end position="269"/>
    </location>
</feature>
<evidence type="ECO:0000256" key="3">
    <source>
        <dbReference type="ARBA" id="ARBA00015405"/>
    </source>
</evidence>